<dbReference type="VEuPathDB" id="FungiDB:CPAG_08049"/>
<reference evidence="2 3" key="1">
    <citation type="submission" date="2007-06" db="EMBL/GenBank/DDBJ databases">
        <title>The Genome Sequence of Coccidioides posadasii RMSCC_3488.</title>
        <authorList>
            <consortium name="Coccidioides Genome Resources Consortium"/>
            <consortium name="The Broad Institute Genome Sequencing Platform"/>
            <person name="Henn M.R."/>
            <person name="Sykes S."/>
            <person name="Young S."/>
            <person name="Jaffe D."/>
            <person name="Berlin A."/>
            <person name="Alvarez P."/>
            <person name="Butler J."/>
            <person name="Gnerre S."/>
            <person name="Grabherr M."/>
            <person name="Mauceli E."/>
            <person name="Brockman W."/>
            <person name="Kodira C."/>
            <person name="Alvarado L."/>
            <person name="Zeng Q."/>
            <person name="Crawford M."/>
            <person name="Antoine C."/>
            <person name="Devon K."/>
            <person name="Galgiani J."/>
            <person name="Orsborn K."/>
            <person name="Lewis M.L."/>
            <person name="Nusbaum C."/>
            <person name="Galagan J."/>
            <person name="Birren B."/>
        </authorList>
    </citation>
    <scope>NUCLEOTIDE SEQUENCE [LARGE SCALE GENOMIC DNA]</scope>
    <source>
        <strain evidence="2 3">RMSCC 3488</strain>
    </source>
</reference>
<feature type="compositionally biased region" description="Basic residues" evidence="1">
    <location>
        <begin position="157"/>
        <end position="166"/>
    </location>
</feature>
<feature type="compositionally biased region" description="Polar residues" evidence="1">
    <location>
        <begin position="321"/>
        <end position="331"/>
    </location>
</feature>
<reference evidence="3" key="2">
    <citation type="journal article" date="2009" name="Genome Res.">
        <title>Comparative genomic analyses of the human fungal pathogens Coccidioides and their relatives.</title>
        <authorList>
            <person name="Sharpton T.J."/>
            <person name="Stajich J.E."/>
            <person name="Rounsley S.D."/>
            <person name="Gardner M.J."/>
            <person name="Wortman J.R."/>
            <person name="Jordar V.S."/>
            <person name="Maiti R."/>
            <person name="Kodira C.D."/>
            <person name="Neafsey D.E."/>
            <person name="Zeng Q."/>
            <person name="Hung C.-Y."/>
            <person name="McMahan C."/>
            <person name="Muszewska A."/>
            <person name="Grynberg M."/>
            <person name="Mandel M.A."/>
            <person name="Kellner E.M."/>
            <person name="Barker B.M."/>
            <person name="Galgiani J.N."/>
            <person name="Orbach M.J."/>
            <person name="Kirkland T.N."/>
            <person name="Cole G.T."/>
            <person name="Henn M.R."/>
            <person name="Birren B.W."/>
            <person name="Taylor J.W."/>
        </authorList>
    </citation>
    <scope>NUCLEOTIDE SEQUENCE [LARGE SCALE GENOMIC DNA]</scope>
    <source>
        <strain evidence="3">RMSCC 3488</strain>
    </source>
</reference>
<gene>
    <name evidence="2" type="ORF">CPAG_08049</name>
</gene>
<feature type="region of interest" description="Disordered" evidence="1">
    <location>
        <begin position="589"/>
        <end position="656"/>
    </location>
</feature>
<dbReference type="EMBL" id="DS268113">
    <property type="protein sequence ID" value="KMM71748.1"/>
    <property type="molecule type" value="Genomic_DNA"/>
</dbReference>
<feature type="region of interest" description="Disordered" evidence="1">
    <location>
        <begin position="284"/>
        <end position="355"/>
    </location>
</feature>
<name>A0A0J6FN04_COCPO</name>
<organism evidence="2 3">
    <name type="scientific">Coccidioides posadasii RMSCC 3488</name>
    <dbReference type="NCBI Taxonomy" id="454284"/>
    <lineage>
        <taxon>Eukaryota</taxon>
        <taxon>Fungi</taxon>
        <taxon>Dikarya</taxon>
        <taxon>Ascomycota</taxon>
        <taxon>Pezizomycotina</taxon>
        <taxon>Eurotiomycetes</taxon>
        <taxon>Eurotiomycetidae</taxon>
        <taxon>Onygenales</taxon>
        <taxon>Onygenaceae</taxon>
        <taxon>Coccidioides</taxon>
    </lineage>
</organism>
<feature type="compositionally biased region" description="Low complexity" evidence="1">
    <location>
        <begin position="20"/>
        <end position="33"/>
    </location>
</feature>
<feature type="compositionally biased region" description="Polar residues" evidence="1">
    <location>
        <begin position="132"/>
        <end position="141"/>
    </location>
</feature>
<evidence type="ECO:0000313" key="2">
    <source>
        <dbReference type="EMBL" id="KMM71748.1"/>
    </source>
</evidence>
<feature type="compositionally biased region" description="Basic residues" evidence="1">
    <location>
        <begin position="304"/>
        <end position="315"/>
    </location>
</feature>
<feature type="region of interest" description="Disordered" evidence="1">
    <location>
        <begin position="407"/>
        <end position="488"/>
    </location>
</feature>
<dbReference type="Proteomes" id="UP000054567">
    <property type="component" value="Unassembled WGS sequence"/>
</dbReference>
<dbReference type="OrthoDB" id="4152802at2759"/>
<feature type="region of interest" description="Disordered" evidence="1">
    <location>
        <begin position="132"/>
        <end position="171"/>
    </location>
</feature>
<feature type="region of interest" description="Disordered" evidence="1">
    <location>
        <begin position="1"/>
        <end position="100"/>
    </location>
</feature>
<proteinExistence type="predicted"/>
<feature type="compositionally biased region" description="Basic residues" evidence="1">
    <location>
        <begin position="53"/>
        <end position="65"/>
    </location>
</feature>
<protein>
    <submittedName>
        <fullName evidence="2">Uncharacterized protein</fullName>
    </submittedName>
</protein>
<dbReference type="AlphaFoldDB" id="A0A0J6FN04"/>
<evidence type="ECO:0000256" key="1">
    <source>
        <dbReference type="SAM" id="MobiDB-lite"/>
    </source>
</evidence>
<feature type="compositionally biased region" description="Basic and acidic residues" evidence="1">
    <location>
        <begin position="596"/>
        <end position="613"/>
    </location>
</feature>
<feature type="region of interest" description="Disordered" evidence="1">
    <location>
        <begin position="727"/>
        <end position="753"/>
    </location>
</feature>
<feature type="compositionally biased region" description="Polar residues" evidence="1">
    <location>
        <begin position="460"/>
        <end position="470"/>
    </location>
</feature>
<feature type="compositionally biased region" description="Polar residues" evidence="1">
    <location>
        <begin position="639"/>
        <end position="650"/>
    </location>
</feature>
<accession>A0A0J6FN04</accession>
<feature type="compositionally biased region" description="Low complexity" evidence="1">
    <location>
        <begin position="429"/>
        <end position="440"/>
    </location>
</feature>
<sequence length="753" mass="83734">MALWPFGKRKNRAFRRSDGASSPSSAQRAASFSCTAKSESSIPNHNASATPVKTHRRDSKRRKNRRDQGAIGGEDSCLPPRQITTPSPVPSPDLDTSPSFHFSALARPERVDSPSVRTFSPFRFQPSLNMSQNSLSRSFNDVPTLRSQRRSTEPSLLRRKSSKRKRNDYAREQEIRNMALESNWDLPPGRAQTDLRASRPMYERLRSISPDSHAYKLSVFDALSPRPVLRYARTPRYVDPSRSAASKSKCWALRLGDLDGEHRINELADDMDAGTLRELMERDRRRRAARRTACPTVKLENPPKPRRQHSMKHNHPPPLNNHETNIDTAMTNRKHDQMELSKTPNHTESWLRDPSKESFTANANDEVHEKKPTVEETQIVADDEKSFVHVSAIDAAADIKHELAGQEMGSVSDISPTQKSEKRLSSNAGRIGRSLSSFFRRGSRFKREPQGQPKEGPSFSVPSRESFSRVSHTEVAGMPPAIPKKSSLRFDGQSMQSRFTEHFDEPMDNMRSPTAIDIYPTSHRFSVCTGRGTVATAPIEAQDTFRASGANSPDTRPNSIFLAQSLASIDSEGSWLSGKPSRHLSQARLAQYRGSAESKDDPTESSPEERPASDEILGPLSIPVPEEEEEFEIPVSGNAKPQDNDGTTWHDSVGKRPRLIRPCTRAKSKEGLFTEFLESASEVDTPSDDSPLDIEAEMEVHRATSVDLGKGHTRHISAGSAKLLDLSSRLSGDRRPSSGTFSSGALPSPPLSQ</sequence>
<reference evidence="3" key="3">
    <citation type="journal article" date="2010" name="Genome Res.">
        <title>Population genomic sequencing of Coccidioides fungi reveals recent hybridization and transposon control.</title>
        <authorList>
            <person name="Neafsey D.E."/>
            <person name="Barker B.M."/>
            <person name="Sharpton T.J."/>
            <person name="Stajich J.E."/>
            <person name="Park D.J."/>
            <person name="Whiston E."/>
            <person name="Hung C.-Y."/>
            <person name="McMahan C."/>
            <person name="White J."/>
            <person name="Sykes S."/>
            <person name="Heiman D."/>
            <person name="Young S."/>
            <person name="Zeng Q."/>
            <person name="Abouelleil A."/>
            <person name="Aftuck L."/>
            <person name="Bessette D."/>
            <person name="Brown A."/>
            <person name="FitzGerald M."/>
            <person name="Lui A."/>
            <person name="Macdonald J.P."/>
            <person name="Priest M."/>
            <person name="Orbach M.J."/>
            <person name="Galgiani J.N."/>
            <person name="Kirkland T.N."/>
            <person name="Cole G.T."/>
            <person name="Birren B.W."/>
            <person name="Henn M.R."/>
            <person name="Taylor J.W."/>
            <person name="Rounsley S.D."/>
        </authorList>
    </citation>
    <scope>NUCLEOTIDE SEQUENCE [LARGE SCALE GENOMIC DNA]</scope>
    <source>
        <strain evidence="3">RMSCC 3488</strain>
    </source>
</reference>
<feature type="compositionally biased region" description="Polar residues" evidence="1">
    <location>
        <begin position="34"/>
        <end position="51"/>
    </location>
</feature>
<evidence type="ECO:0000313" key="3">
    <source>
        <dbReference type="Proteomes" id="UP000054567"/>
    </source>
</evidence>